<dbReference type="GO" id="GO:0016787">
    <property type="term" value="F:hydrolase activity"/>
    <property type="evidence" value="ECO:0007669"/>
    <property type="project" value="UniProtKB-KW"/>
</dbReference>
<organism evidence="4 5">
    <name type="scientific">Actinomadura barringtoniae</name>
    <dbReference type="NCBI Taxonomy" id="1427535"/>
    <lineage>
        <taxon>Bacteria</taxon>
        <taxon>Bacillati</taxon>
        <taxon>Actinomycetota</taxon>
        <taxon>Actinomycetes</taxon>
        <taxon>Streptosporangiales</taxon>
        <taxon>Thermomonosporaceae</taxon>
        <taxon>Actinomadura</taxon>
    </lineage>
</organism>
<reference evidence="4" key="1">
    <citation type="submission" date="2021-03" db="EMBL/GenBank/DDBJ databases">
        <authorList>
            <person name="Kanchanasin P."/>
            <person name="Saeng-In P."/>
            <person name="Phongsopitanun W."/>
            <person name="Yuki M."/>
            <person name="Kudo T."/>
            <person name="Ohkuma M."/>
            <person name="Tanasupawat S."/>
        </authorList>
    </citation>
    <scope>NUCLEOTIDE SEQUENCE</scope>
    <source>
        <strain evidence="4">GKU 128</strain>
    </source>
</reference>
<sequence length="305" mass="32602">MVTPKLPRQATYAYGRDPRQRIDAYWRAFSRSTSGAQKPAAKKPTGQKPSTGPTAKKPSATKPTTPGAAAAKPRPGVLLLHGGYWMQGDKAGWKYFARRLTAQGFTVFAANYRLATTAQWPAQRTDAETALAFIRKHAKVWNLDPARIVVFGSSSGGQLATQLGTVGEGGRTVRGVVALSPPNTPYLAFQDGGVDTASASRRKLRGAVIRLLGCTPSVTAPLCWKRVDDANSASHASPGDAPMLLMHSEGDFVPVTESTGLASALRAVGVPVTVKTVPGTEHSVRLLNDESVYPEILAWIKDRTR</sequence>
<dbReference type="PANTHER" id="PTHR48081">
    <property type="entry name" value="AB HYDROLASE SUPERFAMILY PROTEIN C4A8.06C"/>
    <property type="match status" value="1"/>
</dbReference>
<accession>A0A939P7J5</accession>
<keyword evidence="1 4" id="KW-0378">Hydrolase</keyword>
<evidence type="ECO:0000313" key="5">
    <source>
        <dbReference type="Proteomes" id="UP000669179"/>
    </source>
</evidence>
<dbReference type="EMBL" id="JAGEOJ010000003">
    <property type="protein sequence ID" value="MBO2446940.1"/>
    <property type="molecule type" value="Genomic_DNA"/>
</dbReference>
<feature type="compositionally biased region" description="Low complexity" evidence="2">
    <location>
        <begin position="51"/>
        <end position="73"/>
    </location>
</feature>
<dbReference type="Proteomes" id="UP000669179">
    <property type="component" value="Unassembled WGS sequence"/>
</dbReference>
<evidence type="ECO:0000259" key="3">
    <source>
        <dbReference type="Pfam" id="PF20434"/>
    </source>
</evidence>
<dbReference type="InterPro" id="IPR050300">
    <property type="entry name" value="GDXG_lipolytic_enzyme"/>
</dbReference>
<protein>
    <submittedName>
        <fullName evidence="4">Alpha/beta hydrolase</fullName>
    </submittedName>
</protein>
<name>A0A939P7J5_9ACTN</name>
<evidence type="ECO:0000313" key="4">
    <source>
        <dbReference type="EMBL" id="MBO2446940.1"/>
    </source>
</evidence>
<feature type="region of interest" description="Disordered" evidence="2">
    <location>
        <begin position="28"/>
        <end position="73"/>
    </location>
</feature>
<evidence type="ECO:0000256" key="1">
    <source>
        <dbReference type="ARBA" id="ARBA00022801"/>
    </source>
</evidence>
<dbReference type="InterPro" id="IPR029058">
    <property type="entry name" value="AB_hydrolase_fold"/>
</dbReference>
<feature type="domain" description="BD-FAE-like" evidence="3">
    <location>
        <begin position="70"/>
        <end position="265"/>
    </location>
</feature>
<dbReference type="InterPro" id="IPR049492">
    <property type="entry name" value="BD-FAE-like_dom"/>
</dbReference>
<keyword evidence="5" id="KW-1185">Reference proteome</keyword>
<comment type="caution">
    <text evidence="4">The sequence shown here is derived from an EMBL/GenBank/DDBJ whole genome shotgun (WGS) entry which is preliminary data.</text>
</comment>
<proteinExistence type="predicted"/>
<gene>
    <name evidence="4" type="ORF">J4573_07545</name>
</gene>
<dbReference type="SUPFAM" id="SSF53474">
    <property type="entry name" value="alpha/beta-Hydrolases"/>
    <property type="match status" value="1"/>
</dbReference>
<dbReference type="AlphaFoldDB" id="A0A939P7J5"/>
<dbReference type="Gene3D" id="3.40.50.1820">
    <property type="entry name" value="alpha/beta hydrolase"/>
    <property type="match status" value="1"/>
</dbReference>
<dbReference type="Pfam" id="PF20434">
    <property type="entry name" value="BD-FAE"/>
    <property type="match status" value="1"/>
</dbReference>
<evidence type="ECO:0000256" key="2">
    <source>
        <dbReference type="SAM" id="MobiDB-lite"/>
    </source>
</evidence>